<evidence type="ECO:0000313" key="2">
    <source>
        <dbReference type="Proteomes" id="UP000326198"/>
    </source>
</evidence>
<dbReference type="Proteomes" id="UP000326198">
    <property type="component" value="Unassembled WGS sequence"/>
</dbReference>
<organism evidence="1 2">
    <name type="scientific">Aspergillus bertholletiae</name>
    <dbReference type="NCBI Taxonomy" id="1226010"/>
    <lineage>
        <taxon>Eukaryota</taxon>
        <taxon>Fungi</taxon>
        <taxon>Dikarya</taxon>
        <taxon>Ascomycota</taxon>
        <taxon>Pezizomycotina</taxon>
        <taxon>Eurotiomycetes</taxon>
        <taxon>Eurotiomycetidae</taxon>
        <taxon>Eurotiales</taxon>
        <taxon>Aspergillaceae</taxon>
        <taxon>Aspergillus</taxon>
        <taxon>Aspergillus subgen. Circumdati</taxon>
    </lineage>
</organism>
<dbReference type="OrthoDB" id="4471151at2759"/>
<accession>A0A5N7BGM5</accession>
<gene>
    <name evidence="1" type="ORF">BDV26DRAFT_290006</name>
</gene>
<dbReference type="AlphaFoldDB" id="A0A5N7BGM5"/>
<protein>
    <submittedName>
        <fullName evidence="1">Uncharacterized protein</fullName>
    </submittedName>
</protein>
<dbReference type="EMBL" id="ML736176">
    <property type="protein sequence ID" value="KAE8380922.1"/>
    <property type="molecule type" value="Genomic_DNA"/>
</dbReference>
<evidence type="ECO:0000313" key="1">
    <source>
        <dbReference type="EMBL" id="KAE8380922.1"/>
    </source>
</evidence>
<name>A0A5N7BGM5_9EURO</name>
<reference evidence="1 2" key="1">
    <citation type="submission" date="2019-04" db="EMBL/GenBank/DDBJ databases">
        <title>Friends and foes A comparative genomics studyof 23 Aspergillus species from section Flavi.</title>
        <authorList>
            <consortium name="DOE Joint Genome Institute"/>
            <person name="Kjaerbolling I."/>
            <person name="Vesth T."/>
            <person name="Frisvad J.C."/>
            <person name="Nybo J.L."/>
            <person name="Theobald S."/>
            <person name="Kildgaard S."/>
            <person name="Isbrandt T."/>
            <person name="Kuo A."/>
            <person name="Sato A."/>
            <person name="Lyhne E.K."/>
            <person name="Kogle M.E."/>
            <person name="Wiebenga A."/>
            <person name="Kun R.S."/>
            <person name="Lubbers R.J."/>
            <person name="Makela M.R."/>
            <person name="Barry K."/>
            <person name="Chovatia M."/>
            <person name="Clum A."/>
            <person name="Daum C."/>
            <person name="Haridas S."/>
            <person name="He G."/>
            <person name="LaButti K."/>
            <person name="Lipzen A."/>
            <person name="Mondo S."/>
            <person name="Riley R."/>
            <person name="Salamov A."/>
            <person name="Simmons B.A."/>
            <person name="Magnuson J.K."/>
            <person name="Henrissat B."/>
            <person name="Mortensen U.H."/>
            <person name="Larsen T.O."/>
            <person name="Devries R.P."/>
            <person name="Grigoriev I.V."/>
            <person name="Machida M."/>
            <person name="Baker S.E."/>
            <person name="Andersen M.R."/>
        </authorList>
    </citation>
    <scope>NUCLEOTIDE SEQUENCE [LARGE SCALE GENOMIC DNA]</scope>
    <source>
        <strain evidence="1 2">IBT 29228</strain>
    </source>
</reference>
<proteinExistence type="predicted"/>
<sequence length="90" mass="10714">MHVVTGTQMEEIFLMDVQEQSNDLEVTYIRGRFYDRLPWSKFKSLRSRARDAVGQAGWEYMVLDQIAELIYAGWLDKEELDKLRNKAREK</sequence>
<keyword evidence="2" id="KW-1185">Reference proteome</keyword>